<feature type="transmembrane region" description="Helical" evidence="12">
    <location>
        <begin position="53"/>
        <end position="77"/>
    </location>
</feature>
<proteinExistence type="predicted"/>
<keyword evidence="5" id="KW-0808">Transferase</keyword>
<evidence type="ECO:0000256" key="3">
    <source>
        <dbReference type="ARBA" id="ARBA00022475"/>
    </source>
</evidence>
<dbReference type="NCBIfam" id="TIGR00826">
    <property type="entry name" value="EIIB_glc"/>
    <property type="match status" value="1"/>
</dbReference>
<dbReference type="AlphaFoldDB" id="E1QW14"/>
<keyword evidence="3" id="KW-1003">Cell membrane</keyword>
<evidence type="ECO:0000313" key="16">
    <source>
        <dbReference type="Proteomes" id="UP000000333"/>
    </source>
</evidence>
<evidence type="ECO:0000313" key="15">
    <source>
        <dbReference type="EMBL" id="ADK68317.1"/>
    </source>
</evidence>
<feature type="transmembrane region" description="Helical" evidence="12">
    <location>
        <begin position="198"/>
        <end position="220"/>
    </location>
</feature>
<feature type="domain" description="PTS EIIC type-1" evidence="14">
    <location>
        <begin position="1"/>
        <end position="417"/>
    </location>
</feature>
<dbReference type="STRING" id="633147.Olsu_1211"/>
<dbReference type="GO" id="GO:0090563">
    <property type="term" value="F:protein-phosphocysteine-sugar phosphotransferase activity"/>
    <property type="evidence" value="ECO:0007669"/>
    <property type="project" value="TreeGrafter"/>
</dbReference>
<dbReference type="GO" id="GO:0005886">
    <property type="term" value="C:plasma membrane"/>
    <property type="evidence" value="ECO:0007669"/>
    <property type="project" value="UniProtKB-SubCell"/>
</dbReference>
<dbReference type="InterPro" id="IPR050429">
    <property type="entry name" value="PTS_Glucose_EIICBA"/>
</dbReference>
<dbReference type="InterPro" id="IPR036878">
    <property type="entry name" value="Glu_permease_IIB"/>
</dbReference>
<feature type="transmembrane region" description="Helical" evidence="12">
    <location>
        <begin position="172"/>
        <end position="192"/>
    </location>
</feature>
<dbReference type="PANTHER" id="PTHR30009:SF12">
    <property type="entry name" value="PHOSPHOTRANSFERASE IIC COMPONENT GLVC"/>
    <property type="match status" value="1"/>
</dbReference>
<dbReference type="PROSITE" id="PS01035">
    <property type="entry name" value="PTS_EIIB_TYPE_1_CYS"/>
    <property type="match status" value="1"/>
</dbReference>
<dbReference type="SUPFAM" id="SSF55604">
    <property type="entry name" value="Glucose permease domain IIB"/>
    <property type="match status" value="1"/>
</dbReference>
<feature type="transmembrane region" description="Helical" evidence="12">
    <location>
        <begin position="232"/>
        <end position="252"/>
    </location>
</feature>
<dbReference type="GO" id="GO:0009401">
    <property type="term" value="P:phosphoenolpyruvate-dependent sugar phosphotransferase system"/>
    <property type="evidence" value="ECO:0007669"/>
    <property type="project" value="UniProtKB-KW"/>
</dbReference>
<evidence type="ECO:0000256" key="7">
    <source>
        <dbReference type="ARBA" id="ARBA00022692"/>
    </source>
</evidence>
<dbReference type="Pfam" id="PF02378">
    <property type="entry name" value="PTS_EIIC"/>
    <property type="match status" value="1"/>
</dbReference>
<dbReference type="CDD" id="cd00212">
    <property type="entry name" value="PTS_IIB_glc"/>
    <property type="match status" value="1"/>
</dbReference>
<feature type="transmembrane region" description="Helical" evidence="12">
    <location>
        <begin position="337"/>
        <end position="360"/>
    </location>
</feature>
<keyword evidence="16" id="KW-1185">Reference proteome</keyword>
<evidence type="ECO:0000259" key="13">
    <source>
        <dbReference type="PROSITE" id="PS51098"/>
    </source>
</evidence>
<reference evidence="15 16" key="1">
    <citation type="journal article" date="2010" name="Stand. Genomic Sci.">
        <title>Complete genome sequence of Olsenella uli type strain (VPI D76D-27C).</title>
        <authorList>
            <person name="Goker M."/>
            <person name="Held B."/>
            <person name="Lucas S."/>
            <person name="Nolan M."/>
            <person name="Yasawong M."/>
            <person name="Glavina Del Rio T."/>
            <person name="Tice H."/>
            <person name="Cheng J.F."/>
            <person name="Bruce D."/>
            <person name="Detter J.C."/>
            <person name="Tapia R."/>
            <person name="Han C."/>
            <person name="Goodwin L."/>
            <person name="Pitluck S."/>
            <person name="Liolios K."/>
            <person name="Ivanova N."/>
            <person name="Mavromatis K."/>
            <person name="Mikhailova N."/>
            <person name="Pati A."/>
            <person name="Chen A."/>
            <person name="Palaniappan K."/>
            <person name="Land M."/>
            <person name="Hauser L."/>
            <person name="Chang Y.J."/>
            <person name="Jeffries C.D."/>
            <person name="Rohde M."/>
            <person name="Sikorski J."/>
            <person name="Pukall R."/>
            <person name="Woyke T."/>
            <person name="Bristow J."/>
            <person name="Eisen J.A."/>
            <person name="Markowitz V."/>
            <person name="Hugenholtz P."/>
            <person name="Kyrpides N.C."/>
            <person name="Klenk H.P."/>
            <person name="Lapidus A."/>
        </authorList>
    </citation>
    <scope>NUCLEOTIDE SEQUENCE [LARGE SCALE GENOMIC DNA]</scope>
    <source>
        <strain evidence="16">ATCC 49627 / DSM 7084 / CIP 109912 / JCM 12494 / NCIMB 702895 / VPI D76D-27C</strain>
    </source>
</reference>
<sequence>MQKIQKFGGAMFTPVLLFAFAGIVVGLGTLFTTEVIMGPIAAEGTLWYNVWNVVLSGGWTVFNQLPLLFAIALPIGLARKQSGRCCMEVLVSYLTFNYFVNAILSAWGPQLGVDFTAEVGNASGLAMIGGIKTLDMGMVGALLISGVVIALHNRFFDTELPEWLGVFSGSTFVYMVAFFVMIPCAIAAVLVWPKVQVGMHVFQGLIMSAGTLGVTIFVFLERLLIPFGLHHLLYAPFYYDNVAVNGGIYAAWARALPDLAASTESLKSLAPWGAITATGWSKVFGVPGIAAAFYATARKENRKKLLALLVPITITAVLCGVTEPIEFTFLFVAPPLFVVHAALAALLSTCMNLVGVVGVFSGGLIEMSSFNFIPLGASHGLTYLMIIPVGLAFTAIYFFVFRFLILKFNFMTPGREEDEEIKFGSKKEFRKAHGMAQSVSSEDPDDRPAIDEGDPKAVLAANILDLLGGADNIVDVTNCVTRLRVNVKDETKVADDKDFKSIGTMGVSKNGKAMQVIIGLTVTQVRERFDKLLGNE</sequence>
<feature type="transmembrane region" description="Helical" evidence="12">
    <location>
        <begin position="381"/>
        <end position="405"/>
    </location>
</feature>
<dbReference type="eggNOG" id="COG1264">
    <property type="taxonomic scope" value="Bacteria"/>
</dbReference>
<keyword evidence="2" id="KW-0813">Transport</keyword>
<evidence type="ECO:0000256" key="5">
    <source>
        <dbReference type="ARBA" id="ARBA00022679"/>
    </source>
</evidence>
<dbReference type="eggNOG" id="COG1263">
    <property type="taxonomic scope" value="Bacteria"/>
</dbReference>
<organism evidence="15 16">
    <name type="scientific">Olsenella uli (strain ATCC 49627 / DSM 7084 / CCUG 31166 / CIP 109912 / JCM 12494 / LMG 11480 / NCIMB 702895 / VPI D76D-27C)</name>
    <name type="common">Lactobacillus uli</name>
    <dbReference type="NCBI Taxonomy" id="633147"/>
    <lineage>
        <taxon>Bacteria</taxon>
        <taxon>Bacillati</taxon>
        <taxon>Actinomycetota</taxon>
        <taxon>Coriobacteriia</taxon>
        <taxon>Coriobacteriales</taxon>
        <taxon>Atopobiaceae</taxon>
        <taxon>Olsenella</taxon>
    </lineage>
</organism>
<dbReference type="Gene3D" id="3.30.1360.60">
    <property type="entry name" value="Glucose permease domain IIB"/>
    <property type="match status" value="1"/>
</dbReference>
<keyword evidence="6" id="KW-0598">Phosphotransferase system</keyword>
<keyword evidence="10 12" id="KW-0472">Membrane</keyword>
<protein>
    <submittedName>
        <fullName evidence="15">PTS system maltose-specific IIB/IIC components</fullName>
    </submittedName>
</protein>
<accession>E1QW14</accession>
<dbReference type="PANTHER" id="PTHR30009">
    <property type="entry name" value="CYTOCHROME C-TYPE SYNTHESIS PROTEIN AND PTS TRANSMEMBRANE COMPONENT"/>
    <property type="match status" value="1"/>
</dbReference>
<feature type="transmembrane region" description="Helical" evidence="12">
    <location>
        <begin position="89"/>
        <end position="107"/>
    </location>
</feature>
<dbReference type="KEGG" id="ols:Olsu_1211"/>
<comment type="subcellular location">
    <subcellularLocation>
        <location evidence="1">Cell membrane</location>
        <topology evidence="1">Multi-pass membrane protein</topology>
    </subcellularLocation>
</comment>
<dbReference type="HOGENOM" id="CLU_012312_1_0_11"/>
<name>E1QW14_OLSUV</name>
<feature type="transmembrane region" description="Helical" evidence="12">
    <location>
        <begin position="272"/>
        <end position="293"/>
    </location>
</feature>
<evidence type="ECO:0000256" key="8">
    <source>
        <dbReference type="ARBA" id="ARBA00022777"/>
    </source>
</evidence>
<evidence type="ECO:0000256" key="2">
    <source>
        <dbReference type="ARBA" id="ARBA00022448"/>
    </source>
</evidence>
<evidence type="ECO:0000256" key="10">
    <source>
        <dbReference type="ARBA" id="ARBA00023136"/>
    </source>
</evidence>
<dbReference type="GO" id="GO:0016301">
    <property type="term" value="F:kinase activity"/>
    <property type="evidence" value="ECO:0007669"/>
    <property type="project" value="UniProtKB-KW"/>
</dbReference>
<evidence type="ECO:0000256" key="4">
    <source>
        <dbReference type="ARBA" id="ARBA00022597"/>
    </source>
</evidence>
<keyword evidence="4" id="KW-0762">Sugar transport</keyword>
<dbReference type="EMBL" id="CP002106">
    <property type="protein sequence ID" value="ADK68317.1"/>
    <property type="molecule type" value="Genomic_DNA"/>
</dbReference>
<gene>
    <name evidence="15" type="ordered locus">Olsu_1211</name>
</gene>
<dbReference type="Proteomes" id="UP000000333">
    <property type="component" value="Chromosome"/>
</dbReference>
<evidence type="ECO:0000256" key="9">
    <source>
        <dbReference type="ARBA" id="ARBA00022989"/>
    </source>
</evidence>
<feature type="transmembrane region" description="Helical" evidence="12">
    <location>
        <begin position="12"/>
        <end position="33"/>
    </location>
</feature>
<feature type="domain" description="PTS EIIB type-1" evidence="13">
    <location>
        <begin position="457"/>
        <end position="536"/>
    </location>
</feature>
<feature type="transmembrane region" description="Helical" evidence="12">
    <location>
        <begin position="305"/>
        <end position="325"/>
    </location>
</feature>
<dbReference type="NCBIfam" id="TIGR02005">
    <property type="entry name" value="PTS-IIBC-alpha"/>
    <property type="match status" value="1"/>
</dbReference>
<evidence type="ECO:0000256" key="1">
    <source>
        <dbReference type="ARBA" id="ARBA00004651"/>
    </source>
</evidence>
<dbReference type="GO" id="GO:0008982">
    <property type="term" value="F:protein-N(PI)-phosphohistidine-sugar phosphotransferase activity"/>
    <property type="evidence" value="ECO:0007669"/>
    <property type="project" value="InterPro"/>
</dbReference>
<dbReference type="InterPro" id="IPR001996">
    <property type="entry name" value="PTS_IIB_1"/>
</dbReference>
<keyword evidence="9 12" id="KW-1133">Transmembrane helix</keyword>
<evidence type="ECO:0000256" key="12">
    <source>
        <dbReference type="SAM" id="Phobius"/>
    </source>
</evidence>
<dbReference type="InterPro" id="IPR018113">
    <property type="entry name" value="PTrfase_EIIB_Cys"/>
</dbReference>
<dbReference type="PROSITE" id="PS51098">
    <property type="entry name" value="PTS_EIIB_TYPE_1"/>
    <property type="match status" value="1"/>
</dbReference>
<dbReference type="Pfam" id="PF00367">
    <property type="entry name" value="PTS_EIIB"/>
    <property type="match status" value="1"/>
</dbReference>
<dbReference type="InterPro" id="IPR003352">
    <property type="entry name" value="PTS_EIIC"/>
</dbReference>
<feature type="active site" description="Phosphocysteine intermediate; for EIIB activity" evidence="11">
    <location>
        <position position="479"/>
    </location>
</feature>
<feature type="transmembrane region" description="Helical" evidence="12">
    <location>
        <begin position="127"/>
        <end position="151"/>
    </location>
</feature>
<keyword evidence="8" id="KW-0418">Kinase</keyword>
<keyword evidence="7 12" id="KW-0812">Transmembrane</keyword>
<evidence type="ECO:0000259" key="14">
    <source>
        <dbReference type="PROSITE" id="PS51103"/>
    </source>
</evidence>
<dbReference type="InterPro" id="IPR013013">
    <property type="entry name" value="PTS_EIIC_1"/>
</dbReference>
<dbReference type="InterPro" id="IPR010975">
    <property type="entry name" value="PTS_IIBC_a_glc"/>
</dbReference>
<evidence type="ECO:0000256" key="6">
    <source>
        <dbReference type="ARBA" id="ARBA00022683"/>
    </source>
</evidence>
<evidence type="ECO:0000256" key="11">
    <source>
        <dbReference type="PROSITE-ProRule" id="PRU00421"/>
    </source>
</evidence>
<dbReference type="PROSITE" id="PS51103">
    <property type="entry name" value="PTS_EIIC_TYPE_1"/>
    <property type="match status" value="1"/>
</dbReference>